<dbReference type="AlphaFoldDB" id="R0K6R6"/>
<accession>R0K6R6</accession>
<organism evidence="1 2">
    <name type="scientific">Anas platyrhynchos</name>
    <name type="common">Mallard</name>
    <name type="synonym">Anas boschas</name>
    <dbReference type="NCBI Taxonomy" id="8839"/>
    <lineage>
        <taxon>Eukaryota</taxon>
        <taxon>Metazoa</taxon>
        <taxon>Chordata</taxon>
        <taxon>Craniata</taxon>
        <taxon>Vertebrata</taxon>
        <taxon>Euteleostomi</taxon>
        <taxon>Archelosauria</taxon>
        <taxon>Archosauria</taxon>
        <taxon>Dinosauria</taxon>
        <taxon>Saurischia</taxon>
        <taxon>Theropoda</taxon>
        <taxon>Coelurosauria</taxon>
        <taxon>Aves</taxon>
        <taxon>Neognathae</taxon>
        <taxon>Galloanserae</taxon>
        <taxon>Anseriformes</taxon>
        <taxon>Anatidae</taxon>
        <taxon>Anatinae</taxon>
        <taxon>Anas</taxon>
    </lineage>
</organism>
<proteinExistence type="predicted"/>
<dbReference type="EMBL" id="KB742659">
    <property type="protein sequence ID" value="EOB05851.1"/>
    <property type="molecule type" value="Genomic_DNA"/>
</dbReference>
<gene>
    <name evidence="1" type="ORF">Anapl_01197</name>
</gene>
<evidence type="ECO:0000313" key="2">
    <source>
        <dbReference type="Proteomes" id="UP000296049"/>
    </source>
</evidence>
<keyword evidence="2" id="KW-1185">Reference proteome</keyword>
<protein>
    <submittedName>
        <fullName evidence="1">Uncharacterized protein</fullName>
    </submittedName>
</protein>
<dbReference type="Proteomes" id="UP000296049">
    <property type="component" value="Unassembled WGS sequence"/>
</dbReference>
<reference evidence="2" key="1">
    <citation type="journal article" date="2013" name="Nat. Genet.">
        <title>The duck genome and transcriptome provide insight into an avian influenza virus reservoir species.</title>
        <authorList>
            <person name="Huang Y."/>
            <person name="Li Y."/>
            <person name="Burt D.W."/>
            <person name="Chen H."/>
            <person name="Zhang Y."/>
            <person name="Qian W."/>
            <person name="Kim H."/>
            <person name="Gan S."/>
            <person name="Zhao Y."/>
            <person name="Li J."/>
            <person name="Yi K."/>
            <person name="Feng H."/>
            <person name="Zhu P."/>
            <person name="Li B."/>
            <person name="Liu Q."/>
            <person name="Fairley S."/>
            <person name="Magor K.E."/>
            <person name="Du Z."/>
            <person name="Hu X."/>
            <person name="Goodman L."/>
            <person name="Tafer H."/>
            <person name="Vignal A."/>
            <person name="Lee T."/>
            <person name="Kim K.W."/>
            <person name="Sheng Z."/>
            <person name="An Y."/>
            <person name="Searle S."/>
            <person name="Herrero J."/>
            <person name="Groenen M.A."/>
            <person name="Crooijmans R.P."/>
            <person name="Faraut T."/>
            <person name="Cai Q."/>
            <person name="Webster R.G."/>
            <person name="Aldridge J.R."/>
            <person name="Warren W.C."/>
            <person name="Bartschat S."/>
            <person name="Kehr S."/>
            <person name="Marz M."/>
            <person name="Stadler P.F."/>
            <person name="Smith J."/>
            <person name="Kraus R.H."/>
            <person name="Zhao Y."/>
            <person name="Ren L."/>
            <person name="Fei J."/>
            <person name="Morisson M."/>
            <person name="Kaiser P."/>
            <person name="Griffin D.K."/>
            <person name="Rao M."/>
            <person name="Pitel F."/>
            <person name="Wang J."/>
            <person name="Li N."/>
        </authorList>
    </citation>
    <scope>NUCLEOTIDE SEQUENCE [LARGE SCALE GENOMIC DNA]</scope>
</reference>
<sequence length="227" mass="25233">MLKIPDPGSRIPLSTFLAGEQHQLPEPVPDLLLSDVVGKVPIACREMSMENWRLTGVVNRFEDTRRAPDGQSHGANQDFAVQEVALDGIPLSFITESGSCKDTEFTQERRFSCMFHGIGTWQTMSLINIMILQCFFLSMFEQAALFRGEELSAQKPTGSRELKESARLPNLGLQGPILHHAKTPRPGTSIQISARSLCRSLCLFSPMQDLGFHCVLSSFPLTEQRKG</sequence>
<name>R0K6R6_ANAPL</name>
<evidence type="ECO:0000313" key="1">
    <source>
        <dbReference type="EMBL" id="EOB05851.1"/>
    </source>
</evidence>